<comment type="subunit">
    <text evidence="5 12">Homodimer.</text>
</comment>
<gene>
    <name evidence="12 14" type="primary">hisC</name>
    <name evidence="14" type="ORF">DUE52_03695</name>
</gene>
<evidence type="ECO:0000256" key="2">
    <source>
        <dbReference type="ARBA" id="ARBA00005011"/>
    </source>
</evidence>
<evidence type="ECO:0000256" key="11">
    <source>
        <dbReference type="ARBA" id="ARBA00047481"/>
    </source>
</evidence>
<comment type="pathway">
    <text evidence="3">Lipid metabolism.</text>
</comment>
<dbReference type="PROSITE" id="PS00599">
    <property type="entry name" value="AA_TRANSFER_CLASS_2"/>
    <property type="match status" value="1"/>
</dbReference>
<comment type="catalytic activity">
    <reaction evidence="11 12">
        <text>L-histidinol phosphate + 2-oxoglutarate = 3-(imidazol-4-yl)-2-oxopropyl phosphate + L-glutamate</text>
        <dbReference type="Rhea" id="RHEA:23744"/>
        <dbReference type="ChEBI" id="CHEBI:16810"/>
        <dbReference type="ChEBI" id="CHEBI:29985"/>
        <dbReference type="ChEBI" id="CHEBI:57766"/>
        <dbReference type="ChEBI" id="CHEBI:57980"/>
        <dbReference type="EC" id="2.6.1.9"/>
    </reaction>
</comment>
<comment type="cofactor">
    <cofactor evidence="1 12">
        <name>pyridoxal 5'-phosphate</name>
        <dbReference type="ChEBI" id="CHEBI:597326"/>
    </cofactor>
</comment>
<dbReference type="Proteomes" id="UP000253383">
    <property type="component" value="Unassembled WGS sequence"/>
</dbReference>
<evidence type="ECO:0000313" key="14">
    <source>
        <dbReference type="EMBL" id="RCR70707.1"/>
    </source>
</evidence>
<evidence type="ECO:0000256" key="1">
    <source>
        <dbReference type="ARBA" id="ARBA00001933"/>
    </source>
</evidence>
<keyword evidence="10 12" id="KW-0368">Histidine biosynthesis</keyword>
<evidence type="ECO:0000256" key="10">
    <source>
        <dbReference type="ARBA" id="ARBA00023102"/>
    </source>
</evidence>
<feature type="modified residue" description="N6-(pyridoxal phosphate)lysine" evidence="12">
    <location>
        <position position="224"/>
    </location>
</feature>
<dbReference type="EMBL" id="QOWE01000003">
    <property type="protein sequence ID" value="RCR70707.1"/>
    <property type="molecule type" value="Genomic_DNA"/>
</dbReference>
<keyword evidence="9 12" id="KW-0663">Pyridoxal phosphate</keyword>
<evidence type="ECO:0000259" key="13">
    <source>
        <dbReference type="Pfam" id="PF00155"/>
    </source>
</evidence>
<evidence type="ECO:0000256" key="8">
    <source>
        <dbReference type="ARBA" id="ARBA00022679"/>
    </source>
</evidence>
<dbReference type="InterPro" id="IPR015424">
    <property type="entry name" value="PyrdxlP-dep_Trfase"/>
</dbReference>
<organism evidence="14 15">
    <name type="scientific">Larkinella punicea</name>
    <dbReference type="NCBI Taxonomy" id="2315727"/>
    <lineage>
        <taxon>Bacteria</taxon>
        <taxon>Pseudomonadati</taxon>
        <taxon>Bacteroidota</taxon>
        <taxon>Cytophagia</taxon>
        <taxon>Cytophagales</taxon>
        <taxon>Spirosomataceae</taxon>
        <taxon>Larkinella</taxon>
    </lineage>
</organism>
<dbReference type="Gene3D" id="3.90.1150.10">
    <property type="entry name" value="Aspartate Aminotransferase, domain 1"/>
    <property type="match status" value="1"/>
</dbReference>
<dbReference type="PANTHER" id="PTHR42885:SF2">
    <property type="entry name" value="HISTIDINOL-PHOSPHATE AMINOTRANSFERASE"/>
    <property type="match status" value="1"/>
</dbReference>
<keyword evidence="15" id="KW-1185">Reference proteome</keyword>
<dbReference type="GO" id="GO:0030170">
    <property type="term" value="F:pyridoxal phosphate binding"/>
    <property type="evidence" value="ECO:0007669"/>
    <property type="project" value="InterPro"/>
</dbReference>
<dbReference type="PANTHER" id="PTHR42885">
    <property type="entry name" value="HISTIDINOL-PHOSPHATE AMINOTRANSFERASE-RELATED"/>
    <property type="match status" value="1"/>
</dbReference>
<keyword evidence="8 12" id="KW-0808">Transferase</keyword>
<dbReference type="InterPro" id="IPR005861">
    <property type="entry name" value="HisP_aminotrans"/>
</dbReference>
<name>A0A368JST0_9BACT</name>
<dbReference type="InterPro" id="IPR015422">
    <property type="entry name" value="PyrdxlP-dep_Trfase_small"/>
</dbReference>
<comment type="caution">
    <text evidence="14">The sequence shown here is derived from an EMBL/GenBank/DDBJ whole genome shotgun (WGS) entry which is preliminary data.</text>
</comment>
<evidence type="ECO:0000256" key="4">
    <source>
        <dbReference type="ARBA" id="ARBA00007970"/>
    </source>
</evidence>
<dbReference type="GO" id="GO:0000105">
    <property type="term" value="P:L-histidine biosynthetic process"/>
    <property type="evidence" value="ECO:0007669"/>
    <property type="project" value="UniProtKB-UniRule"/>
</dbReference>
<keyword evidence="7 12" id="KW-0028">Amino-acid biosynthesis</keyword>
<evidence type="ECO:0000256" key="5">
    <source>
        <dbReference type="ARBA" id="ARBA00011738"/>
    </source>
</evidence>
<evidence type="ECO:0000256" key="9">
    <source>
        <dbReference type="ARBA" id="ARBA00022898"/>
    </source>
</evidence>
<evidence type="ECO:0000256" key="3">
    <source>
        <dbReference type="ARBA" id="ARBA00005189"/>
    </source>
</evidence>
<evidence type="ECO:0000313" key="15">
    <source>
        <dbReference type="Proteomes" id="UP000253383"/>
    </source>
</evidence>
<accession>A0A368JST0</accession>
<dbReference type="InterPro" id="IPR004839">
    <property type="entry name" value="Aminotransferase_I/II_large"/>
</dbReference>
<dbReference type="HAMAP" id="MF_01023">
    <property type="entry name" value="HisC_aminotrans_2"/>
    <property type="match status" value="1"/>
</dbReference>
<dbReference type="UniPathway" id="UPA00031">
    <property type="reaction ID" value="UER00012"/>
</dbReference>
<sequence>MFDLNTILRPHIITLTPYSSARDEYTGKEGIFLDANENAFGSTLDGSTLAGSTLDGSASEEHYNRYPDPHQLAIKAKLAPIKGVRPTQIFIGNGSDEPIDLLVRATCTPGSDSILILPPTYGMYEVSAAINDVQLIKVPLTPDFQIDVPAVLAAILPHTKLLFVCSPNNPTGNLIDREAIITLLTHFNGLVVVDEAYIDFADTESFTALLDQYPNLVVLQTFSKAWGLAALRSGMCFASEALIEVLNKIKPPYNVSGPTQQLLLKALNQLPTKDAMVAQILAQREELIAKLLNLPLVRHVYPSDANFILVKFDDPKAVFDYLIDQQIIVRDRHRVKLCEGCLRITVGTPSENEQVLAMLKTYANRLTTTV</sequence>
<evidence type="ECO:0000256" key="6">
    <source>
        <dbReference type="ARBA" id="ARBA00022576"/>
    </source>
</evidence>
<dbReference type="Pfam" id="PF00155">
    <property type="entry name" value="Aminotran_1_2"/>
    <property type="match status" value="1"/>
</dbReference>
<comment type="similarity">
    <text evidence="4 12">Belongs to the class-II pyridoxal-phosphate-dependent aminotransferase family. Histidinol-phosphate aminotransferase subfamily.</text>
</comment>
<evidence type="ECO:0000256" key="12">
    <source>
        <dbReference type="HAMAP-Rule" id="MF_01023"/>
    </source>
</evidence>
<dbReference type="Gene3D" id="3.40.640.10">
    <property type="entry name" value="Type I PLP-dependent aspartate aminotransferase-like (Major domain)"/>
    <property type="match status" value="1"/>
</dbReference>
<dbReference type="RefSeq" id="WP_114404624.1">
    <property type="nucleotide sequence ID" value="NZ_QOWE01000003.1"/>
</dbReference>
<dbReference type="InterPro" id="IPR001917">
    <property type="entry name" value="Aminotrans_II_pyridoxalP_BS"/>
</dbReference>
<dbReference type="AlphaFoldDB" id="A0A368JST0"/>
<comment type="pathway">
    <text evidence="2 12">Amino-acid biosynthesis; L-histidine biosynthesis; L-histidine from 5-phospho-alpha-D-ribose 1-diphosphate: step 7/9.</text>
</comment>
<dbReference type="SUPFAM" id="SSF53383">
    <property type="entry name" value="PLP-dependent transferases"/>
    <property type="match status" value="1"/>
</dbReference>
<feature type="domain" description="Aminotransferase class I/classII large" evidence="13">
    <location>
        <begin position="31"/>
        <end position="357"/>
    </location>
</feature>
<proteinExistence type="inferred from homology"/>
<evidence type="ECO:0000256" key="7">
    <source>
        <dbReference type="ARBA" id="ARBA00022605"/>
    </source>
</evidence>
<keyword evidence="6 12" id="KW-0032">Aminotransferase</keyword>
<dbReference type="InterPro" id="IPR015421">
    <property type="entry name" value="PyrdxlP-dep_Trfase_major"/>
</dbReference>
<reference evidence="14 15" key="1">
    <citation type="submission" date="2018-07" db="EMBL/GenBank/DDBJ databases">
        <title>Genome analysis of Larkinella rosea.</title>
        <authorList>
            <person name="Zhou Z."/>
            <person name="Wang G."/>
        </authorList>
    </citation>
    <scope>NUCLEOTIDE SEQUENCE [LARGE SCALE GENOMIC DNA]</scope>
    <source>
        <strain evidence="15">zzj9</strain>
    </source>
</reference>
<dbReference type="GO" id="GO:0004400">
    <property type="term" value="F:histidinol-phosphate transaminase activity"/>
    <property type="evidence" value="ECO:0007669"/>
    <property type="project" value="UniProtKB-UniRule"/>
</dbReference>
<dbReference type="EC" id="2.6.1.9" evidence="12"/>
<protein>
    <recommendedName>
        <fullName evidence="12">Histidinol-phosphate aminotransferase</fullName>
        <ecNumber evidence="12">2.6.1.9</ecNumber>
    </recommendedName>
    <alternativeName>
        <fullName evidence="12">Imidazole acetol-phosphate transaminase</fullName>
    </alternativeName>
</protein>
<dbReference type="OrthoDB" id="9813612at2"/>
<dbReference type="CDD" id="cd00609">
    <property type="entry name" value="AAT_like"/>
    <property type="match status" value="1"/>
</dbReference>
<dbReference type="NCBIfam" id="TIGR01141">
    <property type="entry name" value="hisC"/>
    <property type="match status" value="1"/>
</dbReference>